<dbReference type="PANTHER" id="PTHR43364:SF4">
    <property type="entry name" value="NAD(P)-LINKED OXIDOREDUCTASE SUPERFAMILY PROTEIN"/>
    <property type="match status" value="1"/>
</dbReference>
<proteinExistence type="predicted"/>
<dbReference type="Gene3D" id="3.20.20.100">
    <property type="entry name" value="NADP-dependent oxidoreductase domain"/>
    <property type="match status" value="1"/>
</dbReference>
<dbReference type="InterPro" id="IPR036812">
    <property type="entry name" value="NAD(P)_OxRdtase_dom_sf"/>
</dbReference>
<dbReference type="GO" id="GO:0016491">
    <property type="term" value="F:oxidoreductase activity"/>
    <property type="evidence" value="ECO:0007669"/>
    <property type="project" value="UniProtKB-KW"/>
</dbReference>
<keyword evidence="1" id="KW-0560">Oxidoreductase</keyword>
<dbReference type="EMBL" id="UOEF01000004">
    <property type="protein sequence ID" value="VAV87023.1"/>
    <property type="molecule type" value="Genomic_DNA"/>
</dbReference>
<evidence type="ECO:0000256" key="1">
    <source>
        <dbReference type="ARBA" id="ARBA00023002"/>
    </source>
</evidence>
<accession>A0A3B0RR47</accession>
<organism evidence="3">
    <name type="scientific">hydrothermal vent metagenome</name>
    <dbReference type="NCBI Taxonomy" id="652676"/>
    <lineage>
        <taxon>unclassified sequences</taxon>
        <taxon>metagenomes</taxon>
        <taxon>ecological metagenomes</taxon>
    </lineage>
</organism>
<sequence>MKYNQLGRSSLNASEYCLGTMTWGEQNTQAEAFEQMDYAANQGINILDTAELYAIPPKRETQGATEDIIGNYFKERKNRKDWILATKVTGPSSRMDWFRKDGSLPRLDE</sequence>
<dbReference type="InterPro" id="IPR050523">
    <property type="entry name" value="AKR_Detox_Biosynth"/>
</dbReference>
<feature type="domain" description="NADP-dependent oxidoreductase" evidence="2">
    <location>
        <begin position="17"/>
        <end position="101"/>
    </location>
</feature>
<reference evidence="3" key="1">
    <citation type="submission" date="2018-06" db="EMBL/GenBank/DDBJ databases">
        <authorList>
            <person name="Zhirakovskaya E."/>
        </authorList>
    </citation>
    <scope>NUCLEOTIDE SEQUENCE</scope>
</reference>
<dbReference type="InterPro" id="IPR023210">
    <property type="entry name" value="NADP_OxRdtase_dom"/>
</dbReference>
<gene>
    <name evidence="3" type="ORF">MNBD_ALPHA04-472</name>
</gene>
<evidence type="ECO:0000259" key="2">
    <source>
        <dbReference type="Pfam" id="PF00248"/>
    </source>
</evidence>
<dbReference type="PANTHER" id="PTHR43364">
    <property type="entry name" value="NADH-SPECIFIC METHYLGLYOXAL REDUCTASE-RELATED"/>
    <property type="match status" value="1"/>
</dbReference>
<dbReference type="AlphaFoldDB" id="A0A3B0RR47"/>
<dbReference type="SUPFAM" id="SSF51430">
    <property type="entry name" value="NAD(P)-linked oxidoreductase"/>
    <property type="match status" value="1"/>
</dbReference>
<dbReference type="Pfam" id="PF00248">
    <property type="entry name" value="Aldo_ket_red"/>
    <property type="match status" value="1"/>
</dbReference>
<name>A0A3B0RR47_9ZZZZ</name>
<feature type="non-terminal residue" evidence="3">
    <location>
        <position position="109"/>
    </location>
</feature>
<protein>
    <submittedName>
        <fullName evidence="3">Tas protein, an NADP(H)-dependent aldo-keto reductase</fullName>
    </submittedName>
</protein>
<evidence type="ECO:0000313" key="3">
    <source>
        <dbReference type="EMBL" id="VAV87023.1"/>
    </source>
</evidence>